<feature type="region of interest" description="Disordered" evidence="1">
    <location>
        <begin position="219"/>
        <end position="242"/>
    </location>
</feature>
<dbReference type="VEuPathDB" id="TriTrypDB:Lsey_0095_0040"/>
<feature type="region of interest" description="Disordered" evidence="1">
    <location>
        <begin position="1"/>
        <end position="29"/>
    </location>
</feature>
<dbReference type="GO" id="GO:0031625">
    <property type="term" value="F:ubiquitin protein ligase binding"/>
    <property type="evidence" value="ECO:0007669"/>
    <property type="project" value="TreeGrafter"/>
</dbReference>
<evidence type="ECO:0000313" key="3">
    <source>
        <dbReference type="EMBL" id="KPI87250.1"/>
    </source>
</evidence>
<dbReference type="InterPro" id="IPR007717">
    <property type="entry name" value="NPL4_C"/>
</dbReference>
<comment type="caution">
    <text evidence="3">The sequence shown here is derived from an EMBL/GenBank/DDBJ whole genome shotgun (WGS) entry which is preliminary data.</text>
</comment>
<feature type="domain" description="Nuclear pore localisation protein NPL4 C-terminal" evidence="2">
    <location>
        <begin position="256"/>
        <end position="417"/>
    </location>
</feature>
<protein>
    <recommendedName>
        <fullName evidence="2">Nuclear pore localisation protein NPL4 C-terminal domain-containing protein</fullName>
    </recommendedName>
</protein>
<accession>A0A0N1I4H2</accession>
<dbReference type="GO" id="GO:0005634">
    <property type="term" value="C:nucleus"/>
    <property type="evidence" value="ECO:0007669"/>
    <property type="project" value="TreeGrafter"/>
</dbReference>
<dbReference type="InterPro" id="IPR016563">
    <property type="entry name" value="Npl4"/>
</dbReference>
<evidence type="ECO:0000259" key="2">
    <source>
        <dbReference type="Pfam" id="PF05021"/>
    </source>
</evidence>
<name>A0A0N1I4H2_LEPSE</name>
<dbReference type="EMBL" id="LJSK01000095">
    <property type="protein sequence ID" value="KPI87250.1"/>
    <property type="molecule type" value="Genomic_DNA"/>
</dbReference>
<proteinExistence type="predicted"/>
<dbReference type="AlphaFoldDB" id="A0A0N1I4H2"/>
<evidence type="ECO:0000313" key="4">
    <source>
        <dbReference type="Proteomes" id="UP000038009"/>
    </source>
</evidence>
<dbReference type="Proteomes" id="UP000038009">
    <property type="component" value="Unassembled WGS sequence"/>
</dbReference>
<dbReference type="Gene3D" id="3.40.140.10">
    <property type="entry name" value="Cytidine Deaminase, domain 2"/>
    <property type="match status" value="1"/>
</dbReference>
<feature type="compositionally biased region" description="Basic and acidic residues" evidence="1">
    <location>
        <begin position="1"/>
        <end position="20"/>
    </location>
</feature>
<gene>
    <name evidence="3" type="ORF">ABL78_3645</name>
</gene>
<sequence>MASHDSLRQLREEQRRRFESAKNSGSVPEVKKCNACHQPTYSAVVCPVSGHYHNLDRKRLIGGSMVDTNFISSAALMTAIDQTRVRWAPSTTQLVKVDAQSINIFQSFLAQVEWSLQRYGILYGTYDSASQTIEVHAVYEPEQHGNAFTFEVTPDPHLDRVDQVAKELGLRRVGVACTHSIRNTDEMLLNFRELLLCAREQSRFGDECVLLTVGPSATSSTAEADERSTAPGESPASAGVLSGGAGNANAPAFVVACQAWQTSAQCVQLYRLDVLRESPLGEAALQTVEQARSVHCTIPLEVAQTDTDPSGHQRFVTKAPSTEIDTRWFTSYIAVQQFESPIVRGAFMRLSRPGMPPPVLQNLRNYLNDPKRKNASFAESIADFHVLVYLMTQVFTSKEDLCALCSVAKSKKMDDVARNYEAILKAMLSVQ</sequence>
<reference evidence="3 4" key="1">
    <citation type="journal article" date="2015" name="PLoS Pathog.">
        <title>Leptomonas seymouri: Adaptations to the Dixenous Life Cycle Analyzed by Genome Sequencing, Transcriptome Profiling and Co-infection with Leishmania donovani.</title>
        <authorList>
            <person name="Kraeva N."/>
            <person name="Butenko A."/>
            <person name="Hlavacova J."/>
            <person name="Kostygov A."/>
            <person name="Myskova J."/>
            <person name="Grybchuk D."/>
            <person name="Lestinova T."/>
            <person name="Votypka J."/>
            <person name="Volf P."/>
            <person name="Opperdoes F."/>
            <person name="Flegontov P."/>
            <person name="Lukes J."/>
            <person name="Yurchenko V."/>
        </authorList>
    </citation>
    <scope>NUCLEOTIDE SEQUENCE [LARGE SCALE GENOMIC DNA]</scope>
    <source>
        <strain evidence="3 4">ATCC 30220</strain>
    </source>
</reference>
<organism evidence="3 4">
    <name type="scientific">Leptomonas seymouri</name>
    <dbReference type="NCBI Taxonomy" id="5684"/>
    <lineage>
        <taxon>Eukaryota</taxon>
        <taxon>Discoba</taxon>
        <taxon>Euglenozoa</taxon>
        <taxon>Kinetoplastea</taxon>
        <taxon>Metakinetoplastina</taxon>
        <taxon>Trypanosomatida</taxon>
        <taxon>Trypanosomatidae</taxon>
        <taxon>Leishmaniinae</taxon>
        <taxon>Leptomonas</taxon>
    </lineage>
</organism>
<dbReference type="GO" id="GO:0043130">
    <property type="term" value="F:ubiquitin binding"/>
    <property type="evidence" value="ECO:0007669"/>
    <property type="project" value="TreeGrafter"/>
</dbReference>
<evidence type="ECO:0000256" key="1">
    <source>
        <dbReference type="SAM" id="MobiDB-lite"/>
    </source>
</evidence>
<feature type="domain" description="Nuclear pore localisation protein NPL4 C-terminal" evidence="2">
    <location>
        <begin position="118"/>
        <end position="181"/>
    </location>
</feature>
<dbReference type="Pfam" id="PF05021">
    <property type="entry name" value="NPL4"/>
    <property type="match status" value="2"/>
</dbReference>
<dbReference type="OMA" id="THTIEVH"/>
<dbReference type="GO" id="GO:0006511">
    <property type="term" value="P:ubiquitin-dependent protein catabolic process"/>
    <property type="evidence" value="ECO:0007669"/>
    <property type="project" value="InterPro"/>
</dbReference>
<dbReference type="PANTHER" id="PTHR12710:SF0">
    <property type="entry name" value="NUCLEAR PROTEIN LOCALIZATION PROTEIN 4 HOMOLOG"/>
    <property type="match status" value="1"/>
</dbReference>
<keyword evidence="4" id="KW-1185">Reference proteome</keyword>
<dbReference type="PANTHER" id="PTHR12710">
    <property type="entry name" value="NUCLEAR PROTEIN LOCALIZATION 4"/>
    <property type="match status" value="1"/>
</dbReference>
<dbReference type="OrthoDB" id="10251089at2759"/>